<comment type="subcellular location">
    <subcellularLocation>
        <location evidence="1">Secreted</location>
    </subcellularLocation>
</comment>
<protein>
    <recommendedName>
        <fullName evidence="15">Saposin B-type domain-containing protein</fullName>
    </recommendedName>
</protein>
<evidence type="ECO:0000259" key="15">
    <source>
        <dbReference type="PROSITE" id="PS50015"/>
    </source>
</evidence>
<gene>
    <name evidence="16" type="ORF">PENTCL1PPCAC_21161</name>
</gene>
<keyword evidence="8 13" id="KW-1015">Disulfide bond</keyword>
<proteinExistence type="inferred from homology"/>
<dbReference type="Proteomes" id="UP001432027">
    <property type="component" value="Unassembled WGS sequence"/>
</dbReference>
<feature type="disulfide bond" evidence="13">
    <location>
        <begin position="403"/>
        <end position="451"/>
    </location>
</feature>
<evidence type="ECO:0000256" key="3">
    <source>
        <dbReference type="ARBA" id="ARBA00022525"/>
    </source>
</evidence>
<dbReference type="InterPro" id="IPR011160">
    <property type="entry name" value="Sphingomy_PDE"/>
</dbReference>
<dbReference type="GO" id="GO:0006685">
    <property type="term" value="P:sphingomyelin catabolic process"/>
    <property type="evidence" value="ECO:0007669"/>
    <property type="project" value="InterPro"/>
</dbReference>
<evidence type="ECO:0000256" key="13">
    <source>
        <dbReference type="PIRSR" id="PIRSR000948-2"/>
    </source>
</evidence>
<dbReference type="InterPro" id="IPR008139">
    <property type="entry name" value="SaposinB_dom"/>
</dbReference>
<feature type="binding site" evidence="12">
    <location>
        <position position="335"/>
    </location>
    <ligand>
        <name>Zn(2+)</name>
        <dbReference type="ChEBI" id="CHEBI:29105"/>
        <label>2</label>
    </ligand>
</feature>
<dbReference type="EMBL" id="BTSX01000005">
    <property type="protein sequence ID" value="GMS98986.1"/>
    <property type="molecule type" value="Genomic_DNA"/>
</dbReference>
<dbReference type="FunFam" id="3.60.21.10:FF:000077">
    <property type="entry name" value="Sphingomyelin phosphodiesterase"/>
    <property type="match status" value="1"/>
</dbReference>
<evidence type="ECO:0000256" key="7">
    <source>
        <dbReference type="ARBA" id="ARBA00022833"/>
    </source>
</evidence>
<evidence type="ECO:0000256" key="12">
    <source>
        <dbReference type="PIRSR" id="PIRSR000948-1"/>
    </source>
</evidence>
<feature type="non-terminal residue" evidence="16">
    <location>
        <position position="1"/>
    </location>
</feature>
<sequence length="625" mass="71288">FSFSGMKPAKRPPEFYTLHNYDEKDFKTISLDIENLATDKILDEKEGRLMQFQICSENVRVVTPKPKANWRRRFAVGGIFIAIFCLFLLIMQLNENFRTSVKCGGCIGAAFTTGQLAKINATEDGILWVAKWACSTFSTEPYAVCDGIAEQFRGEFFYVFRRLADDPGRICASVMPECADLNDPMGAGWMIDLPPPPKIPYPKLLSKTSTPSTMRVLQLTDIHVDFEYAEGSEAACQASVCCHRDNNVSVDVNISTPAGYWGSINKCDIPYRTLESMLKHINETGELDYIMVSGDLINHFDWEYSWEGHVGILRNLSFLFKAHFPTTPIFWGVGNHEGVPVNSFPPHTIDQDFSPSQSYEELTAMNEPWLKEKEERDSSRLRGSWSTIVTKGLRLISLNTGFCIDTNFFLYLNQSDPDGTMSWFVQELYKAELAGDFVHVLAHIPPGYSDCLEGWSRNYYRVVQRFSSVIRAQFFGHVHWDYFTVFYEDMHNVDSEPISVGYIAPSATTFDYLNPAYRIYTVDKNDEFAILDYDTFSTDLSVTSREREPEWKRLYSAKDEFGMTDLSPASWNNVIKSIHGNKEVADRFIELSFRTSSPRCDAACRRSILCFLRSGHHNDTLYCPS</sequence>
<dbReference type="InterPro" id="IPR029052">
    <property type="entry name" value="Metallo-depent_PP-like"/>
</dbReference>
<comment type="similarity">
    <text evidence="2">Belongs to the acid sphingomyelinase family.</text>
</comment>
<feature type="binding site" evidence="12">
    <location>
        <position position="477"/>
    </location>
    <ligand>
        <name>Zn(2+)</name>
        <dbReference type="ChEBI" id="CHEBI:29105"/>
        <label>2</label>
    </ligand>
</feature>
<evidence type="ECO:0000313" key="16">
    <source>
        <dbReference type="EMBL" id="GMS98986.1"/>
    </source>
</evidence>
<comment type="cofactor">
    <cofactor evidence="12">
        <name>Zn(2+)</name>
        <dbReference type="ChEBI" id="CHEBI:29105"/>
    </cofactor>
    <text evidence="12">Binds 2 Zn(2+) ions per subunit.</text>
</comment>
<keyword evidence="14" id="KW-1133">Transmembrane helix</keyword>
<dbReference type="PANTHER" id="PTHR10340:SF34">
    <property type="entry name" value="SPHINGOMYELIN PHOSPHODIESTERASE"/>
    <property type="match status" value="1"/>
</dbReference>
<dbReference type="InterPro" id="IPR041805">
    <property type="entry name" value="ASMase/PPN1_MPP"/>
</dbReference>
<feature type="binding site" evidence="12">
    <location>
        <position position="221"/>
    </location>
    <ligand>
        <name>Zn(2+)</name>
        <dbReference type="ChEBI" id="CHEBI:29105"/>
        <label>1</label>
    </ligand>
</feature>
<dbReference type="PIRSF" id="PIRSF000948">
    <property type="entry name" value="Sphingomy_PDE"/>
    <property type="match status" value="1"/>
</dbReference>
<dbReference type="PROSITE" id="PS50015">
    <property type="entry name" value="SAP_B"/>
    <property type="match status" value="1"/>
</dbReference>
<dbReference type="InterPro" id="IPR004843">
    <property type="entry name" value="Calcineurin-like_PHP"/>
</dbReference>
<feature type="disulfide bond" evidence="13">
    <location>
        <begin position="106"/>
        <end position="171"/>
    </location>
</feature>
<keyword evidence="14" id="KW-0472">Membrane</keyword>
<feature type="binding site" evidence="12">
    <location>
        <position position="223"/>
    </location>
    <ligand>
        <name>Zn(2+)</name>
        <dbReference type="ChEBI" id="CHEBI:29105"/>
        <label>1</label>
    </ligand>
</feature>
<dbReference type="GO" id="GO:0016020">
    <property type="term" value="C:membrane"/>
    <property type="evidence" value="ECO:0007669"/>
    <property type="project" value="GOC"/>
</dbReference>
<dbReference type="GO" id="GO:0005615">
    <property type="term" value="C:extracellular space"/>
    <property type="evidence" value="ECO:0007669"/>
    <property type="project" value="TreeGrafter"/>
</dbReference>
<evidence type="ECO:0000313" key="17">
    <source>
        <dbReference type="Proteomes" id="UP001432027"/>
    </source>
</evidence>
<evidence type="ECO:0000256" key="6">
    <source>
        <dbReference type="ARBA" id="ARBA00022801"/>
    </source>
</evidence>
<dbReference type="PANTHER" id="PTHR10340">
    <property type="entry name" value="SPHINGOMYELIN PHOSPHODIESTERASE"/>
    <property type="match status" value="1"/>
</dbReference>
<dbReference type="GO" id="GO:0016798">
    <property type="term" value="F:hydrolase activity, acting on glycosyl bonds"/>
    <property type="evidence" value="ECO:0007669"/>
    <property type="project" value="UniProtKB-KW"/>
</dbReference>
<dbReference type="GO" id="GO:0046872">
    <property type="term" value="F:metal ion binding"/>
    <property type="evidence" value="ECO:0007669"/>
    <property type="project" value="UniProtKB-KW"/>
</dbReference>
<feature type="disulfide bond" evidence="13">
    <location>
        <begin position="236"/>
        <end position="241"/>
    </location>
</feature>
<evidence type="ECO:0000256" key="4">
    <source>
        <dbReference type="ARBA" id="ARBA00022723"/>
    </source>
</evidence>
<keyword evidence="5" id="KW-0732">Signal</keyword>
<keyword evidence="7 12" id="KW-0862">Zinc</keyword>
<evidence type="ECO:0000256" key="8">
    <source>
        <dbReference type="ARBA" id="ARBA00023157"/>
    </source>
</evidence>
<dbReference type="GO" id="GO:0061750">
    <property type="term" value="F:acid sphingomyelin phosphodiesterase activity"/>
    <property type="evidence" value="ECO:0007669"/>
    <property type="project" value="TreeGrafter"/>
</dbReference>
<evidence type="ECO:0000256" key="5">
    <source>
        <dbReference type="ARBA" id="ARBA00022729"/>
    </source>
</evidence>
<feature type="domain" description="Saposin B-type" evidence="15">
    <location>
        <begin position="99"/>
        <end position="182"/>
    </location>
</feature>
<dbReference type="AlphaFoldDB" id="A0AAV5TWZ5"/>
<feature type="disulfide bond" evidence="13">
    <location>
        <begin position="600"/>
        <end position="604"/>
    </location>
</feature>
<keyword evidence="4 12" id="KW-0479">Metal-binding</keyword>
<keyword evidence="3" id="KW-0964">Secreted</keyword>
<evidence type="ECO:0000256" key="10">
    <source>
        <dbReference type="ARBA" id="ARBA00023295"/>
    </source>
</evidence>
<dbReference type="Pfam" id="PF00149">
    <property type="entry name" value="Metallophos"/>
    <property type="match status" value="1"/>
</dbReference>
<feature type="binding site" evidence="12">
    <location>
        <position position="479"/>
    </location>
    <ligand>
        <name>Zn(2+)</name>
        <dbReference type="ChEBI" id="CHEBI:29105"/>
        <label>1</label>
    </ligand>
</feature>
<dbReference type="Gene3D" id="3.60.21.10">
    <property type="match status" value="1"/>
</dbReference>
<comment type="catalytic activity">
    <reaction evidence="11">
        <text>a sphingomyelin + H2O = phosphocholine + an N-acylsphing-4-enine + H(+)</text>
        <dbReference type="Rhea" id="RHEA:19253"/>
        <dbReference type="ChEBI" id="CHEBI:15377"/>
        <dbReference type="ChEBI" id="CHEBI:15378"/>
        <dbReference type="ChEBI" id="CHEBI:17636"/>
        <dbReference type="ChEBI" id="CHEBI:52639"/>
        <dbReference type="ChEBI" id="CHEBI:295975"/>
        <dbReference type="EC" id="3.1.4.12"/>
    </reaction>
    <physiologicalReaction direction="left-to-right" evidence="11">
        <dbReference type="Rhea" id="RHEA:19254"/>
    </physiologicalReaction>
</comment>
<keyword evidence="6" id="KW-0378">Hydrolase</keyword>
<evidence type="ECO:0000256" key="2">
    <source>
        <dbReference type="ARBA" id="ARBA00008234"/>
    </source>
</evidence>
<comment type="caution">
    <text evidence="16">The sequence shown here is derived from an EMBL/GenBank/DDBJ whole genome shotgun (WGS) entry which is preliminary data.</text>
</comment>
<evidence type="ECO:0000256" key="9">
    <source>
        <dbReference type="ARBA" id="ARBA00023180"/>
    </source>
</evidence>
<evidence type="ECO:0000256" key="11">
    <source>
        <dbReference type="ARBA" id="ARBA00047268"/>
    </source>
</evidence>
<evidence type="ECO:0000256" key="14">
    <source>
        <dbReference type="SAM" id="Phobius"/>
    </source>
</evidence>
<reference evidence="16" key="1">
    <citation type="submission" date="2023-10" db="EMBL/GenBank/DDBJ databases">
        <title>Genome assembly of Pristionchus species.</title>
        <authorList>
            <person name="Yoshida K."/>
            <person name="Sommer R.J."/>
        </authorList>
    </citation>
    <scope>NUCLEOTIDE SEQUENCE</scope>
    <source>
        <strain evidence="16">RS0144</strain>
    </source>
</reference>
<feature type="transmembrane region" description="Helical" evidence="14">
    <location>
        <begin position="74"/>
        <end position="93"/>
    </location>
</feature>
<dbReference type="GO" id="GO:0046513">
    <property type="term" value="P:ceramide biosynthetic process"/>
    <property type="evidence" value="ECO:0007669"/>
    <property type="project" value="TreeGrafter"/>
</dbReference>
<keyword evidence="14" id="KW-0812">Transmembrane</keyword>
<organism evidence="16 17">
    <name type="scientific">Pristionchus entomophagus</name>
    <dbReference type="NCBI Taxonomy" id="358040"/>
    <lineage>
        <taxon>Eukaryota</taxon>
        <taxon>Metazoa</taxon>
        <taxon>Ecdysozoa</taxon>
        <taxon>Nematoda</taxon>
        <taxon>Chromadorea</taxon>
        <taxon>Rhabditida</taxon>
        <taxon>Rhabditina</taxon>
        <taxon>Diplogasteromorpha</taxon>
        <taxon>Diplogasteroidea</taxon>
        <taxon>Neodiplogasteridae</taxon>
        <taxon>Pristionchus</taxon>
    </lineage>
</organism>
<evidence type="ECO:0000256" key="1">
    <source>
        <dbReference type="ARBA" id="ARBA00004613"/>
    </source>
</evidence>
<dbReference type="SUPFAM" id="SSF56300">
    <property type="entry name" value="Metallo-dependent phosphatases"/>
    <property type="match status" value="1"/>
</dbReference>
<keyword evidence="9" id="KW-0325">Glycoprotein</keyword>
<feature type="disulfide bond" evidence="13">
    <location>
        <begin position="134"/>
        <end position="145"/>
    </location>
</feature>
<dbReference type="CDD" id="cd00842">
    <property type="entry name" value="MPP_ASMase"/>
    <property type="match status" value="1"/>
</dbReference>
<name>A0AAV5TWZ5_9BILA</name>
<keyword evidence="10" id="KW-0326">Glycosidase</keyword>
<dbReference type="GO" id="GO:0005764">
    <property type="term" value="C:lysosome"/>
    <property type="evidence" value="ECO:0007669"/>
    <property type="project" value="TreeGrafter"/>
</dbReference>
<feature type="binding site" evidence="12">
    <location>
        <position position="295"/>
    </location>
    <ligand>
        <name>Zn(2+)</name>
        <dbReference type="ChEBI" id="CHEBI:29105"/>
        <label>2</label>
    </ligand>
</feature>
<feature type="binding site" evidence="12">
    <location>
        <position position="295"/>
    </location>
    <ligand>
        <name>Zn(2+)</name>
        <dbReference type="ChEBI" id="CHEBI:29105"/>
        <label>1</label>
    </ligand>
</feature>
<accession>A0AAV5TWZ5</accession>
<keyword evidence="17" id="KW-1185">Reference proteome</keyword>
<feature type="binding site" evidence="12">
    <location>
        <position position="443"/>
    </location>
    <ligand>
        <name>Zn(2+)</name>
        <dbReference type="ChEBI" id="CHEBI:29105"/>
        <label>2</label>
    </ligand>
</feature>
<feature type="disulfide bond" evidence="13">
    <location>
        <begin position="242"/>
        <end position="267"/>
    </location>
</feature>